<evidence type="ECO:0000256" key="8">
    <source>
        <dbReference type="PROSITE-ProRule" id="PRU00169"/>
    </source>
</evidence>
<dbReference type="InterPro" id="IPR018060">
    <property type="entry name" value="HTH_AraC"/>
</dbReference>
<dbReference type="InterPro" id="IPR011006">
    <property type="entry name" value="CheY-like_superfamily"/>
</dbReference>
<evidence type="ECO:0000256" key="4">
    <source>
        <dbReference type="ARBA" id="ARBA00023012"/>
    </source>
</evidence>
<dbReference type="Proteomes" id="UP000249522">
    <property type="component" value="Unassembled WGS sequence"/>
</dbReference>
<accession>A0A2W1LN04</accession>
<sequence length="549" mass="62367">MCSSGCSSPMASNTAWRSRVRQTRVRAFILSFRRRLTMYKVLIADDEKLIREGLTSIVDWEEQGFEIVGTAADGNDAYAKYKELHPHLMLVDIRMPEMNGLRLIELIREQDEQMHFIILSGYADFDYAKKAITSRVDGYILKPVDEDELLDYVGKVKAELDKQAVSAGQDNEEDKRNRLLQALLGGDVPDRAVVQSLAVELDLKADSYQVLLVSIEPDHNGRDQTAEAKRHFTAANEQQNWGAATVIDGVMALLLRETCQSEAALNRLYSSIAEALVRFDVRLTLSLGNPVQSLEHINQSYEQASQRMSRKFFEPEGRIIYHSRFSQPEDKDDDTGKREFQPAVFSENLYYALDIGNKQSLANVLEQAGDSMIRAGLDEEAIKGTYAQMVTTTLTKVAQSYPELRADVQEAIAWVINLYKQPSMRRLQVAVLERLEPLADKLGSADSDQLVKKMTDLIQRNYGENLKLEQLAEVFNYNSAYLGKLFKNFTGEYFNTYLDKVRIEKAKELLDQGLKVYAVAERVGYTNVDYFHSKFKKYVGLSPSAYKKK</sequence>
<evidence type="ECO:0000256" key="1">
    <source>
        <dbReference type="ARBA" id="ARBA00004496"/>
    </source>
</evidence>
<dbReference type="PANTHER" id="PTHR42713:SF3">
    <property type="entry name" value="TRANSCRIPTIONAL REGULATORY PROTEIN HPTR"/>
    <property type="match status" value="1"/>
</dbReference>
<dbReference type="PROSITE" id="PS01124">
    <property type="entry name" value="HTH_ARAC_FAMILY_2"/>
    <property type="match status" value="1"/>
</dbReference>
<evidence type="ECO:0000259" key="10">
    <source>
        <dbReference type="PROSITE" id="PS50110"/>
    </source>
</evidence>
<evidence type="ECO:0000313" key="11">
    <source>
        <dbReference type="EMBL" id="PZD96265.1"/>
    </source>
</evidence>
<comment type="subcellular location">
    <subcellularLocation>
        <location evidence="1">Cytoplasm</location>
    </subcellularLocation>
</comment>
<dbReference type="GO" id="GO:0003700">
    <property type="term" value="F:DNA-binding transcription factor activity"/>
    <property type="evidence" value="ECO:0007669"/>
    <property type="project" value="InterPro"/>
</dbReference>
<feature type="domain" description="Response regulatory" evidence="10">
    <location>
        <begin position="40"/>
        <end position="157"/>
    </location>
</feature>
<dbReference type="Pfam" id="PF17853">
    <property type="entry name" value="GGDEF_2"/>
    <property type="match status" value="1"/>
</dbReference>
<dbReference type="EMBL" id="QKRB01000041">
    <property type="protein sequence ID" value="PZD96265.1"/>
    <property type="molecule type" value="Genomic_DNA"/>
</dbReference>
<dbReference type="SUPFAM" id="SSF46689">
    <property type="entry name" value="Homeodomain-like"/>
    <property type="match status" value="2"/>
</dbReference>
<evidence type="ECO:0000256" key="5">
    <source>
        <dbReference type="ARBA" id="ARBA00023015"/>
    </source>
</evidence>
<organism evidence="11 12">
    <name type="scientific">Paenibacillus sambharensis</name>
    <dbReference type="NCBI Taxonomy" id="1803190"/>
    <lineage>
        <taxon>Bacteria</taxon>
        <taxon>Bacillati</taxon>
        <taxon>Bacillota</taxon>
        <taxon>Bacilli</taxon>
        <taxon>Bacillales</taxon>
        <taxon>Paenibacillaceae</taxon>
        <taxon>Paenibacillus</taxon>
    </lineage>
</organism>
<evidence type="ECO:0000256" key="7">
    <source>
        <dbReference type="ARBA" id="ARBA00023163"/>
    </source>
</evidence>
<dbReference type="Pfam" id="PF12833">
    <property type="entry name" value="HTH_18"/>
    <property type="match status" value="1"/>
</dbReference>
<dbReference type="SUPFAM" id="SSF52172">
    <property type="entry name" value="CheY-like"/>
    <property type="match status" value="1"/>
</dbReference>
<evidence type="ECO:0000256" key="2">
    <source>
        <dbReference type="ARBA" id="ARBA00022490"/>
    </source>
</evidence>
<keyword evidence="5" id="KW-0805">Transcription regulation</keyword>
<protein>
    <submittedName>
        <fullName evidence="11">DNA-binding response regulator</fullName>
    </submittedName>
</protein>
<proteinExistence type="predicted"/>
<keyword evidence="4" id="KW-0902">Two-component regulatory system</keyword>
<dbReference type="SMART" id="SM00448">
    <property type="entry name" value="REC"/>
    <property type="match status" value="1"/>
</dbReference>
<keyword evidence="12" id="KW-1185">Reference proteome</keyword>
<evidence type="ECO:0000256" key="3">
    <source>
        <dbReference type="ARBA" id="ARBA00022553"/>
    </source>
</evidence>
<dbReference type="InterPro" id="IPR051552">
    <property type="entry name" value="HptR"/>
</dbReference>
<dbReference type="Gene3D" id="3.40.50.2300">
    <property type="match status" value="1"/>
</dbReference>
<dbReference type="AlphaFoldDB" id="A0A2W1LN04"/>
<keyword evidence="2" id="KW-0963">Cytoplasm</keyword>
<dbReference type="PRINTS" id="PR00032">
    <property type="entry name" value="HTHARAC"/>
</dbReference>
<keyword evidence="7" id="KW-0804">Transcription</keyword>
<gene>
    <name evidence="11" type="ORF">DNH61_08675</name>
</gene>
<dbReference type="PROSITE" id="PS00041">
    <property type="entry name" value="HTH_ARAC_FAMILY_1"/>
    <property type="match status" value="1"/>
</dbReference>
<dbReference type="InterPro" id="IPR001789">
    <property type="entry name" value="Sig_transdc_resp-reg_receiver"/>
</dbReference>
<dbReference type="InterPro" id="IPR041522">
    <property type="entry name" value="CdaR_GGDEF"/>
</dbReference>
<dbReference type="CDD" id="cd17536">
    <property type="entry name" value="REC_YesN-like"/>
    <property type="match status" value="1"/>
</dbReference>
<dbReference type="PANTHER" id="PTHR42713">
    <property type="entry name" value="HISTIDINE KINASE-RELATED"/>
    <property type="match status" value="1"/>
</dbReference>
<keyword evidence="3 8" id="KW-0597">Phosphoprotein</keyword>
<name>A0A2W1LN04_9BACL</name>
<reference evidence="11 12" key="1">
    <citation type="submission" date="2018-06" db="EMBL/GenBank/DDBJ databases">
        <title>Paenibacillus imtechensis sp. nov.</title>
        <authorList>
            <person name="Pinnaka A.K."/>
            <person name="Singh H."/>
            <person name="Kaur M."/>
        </authorList>
    </citation>
    <scope>NUCLEOTIDE SEQUENCE [LARGE SCALE GENOMIC DNA]</scope>
    <source>
        <strain evidence="11 12">SMB1</strain>
    </source>
</reference>
<evidence type="ECO:0000256" key="6">
    <source>
        <dbReference type="ARBA" id="ARBA00023125"/>
    </source>
</evidence>
<dbReference type="GO" id="GO:0005737">
    <property type="term" value="C:cytoplasm"/>
    <property type="evidence" value="ECO:0007669"/>
    <property type="project" value="UniProtKB-SubCell"/>
</dbReference>
<comment type="caution">
    <text evidence="11">The sequence shown here is derived from an EMBL/GenBank/DDBJ whole genome shotgun (WGS) entry which is preliminary data.</text>
</comment>
<feature type="modified residue" description="4-aspartylphosphate" evidence="8">
    <location>
        <position position="92"/>
    </location>
</feature>
<dbReference type="SMART" id="SM00342">
    <property type="entry name" value="HTH_ARAC"/>
    <property type="match status" value="1"/>
</dbReference>
<feature type="domain" description="HTH araC/xylS-type" evidence="9">
    <location>
        <begin position="452"/>
        <end position="549"/>
    </location>
</feature>
<dbReference type="GO" id="GO:0043565">
    <property type="term" value="F:sequence-specific DNA binding"/>
    <property type="evidence" value="ECO:0007669"/>
    <property type="project" value="InterPro"/>
</dbReference>
<dbReference type="GO" id="GO:0000160">
    <property type="term" value="P:phosphorelay signal transduction system"/>
    <property type="evidence" value="ECO:0007669"/>
    <property type="project" value="UniProtKB-KW"/>
</dbReference>
<dbReference type="Pfam" id="PF00072">
    <property type="entry name" value="Response_reg"/>
    <property type="match status" value="1"/>
</dbReference>
<dbReference type="Gene3D" id="1.10.10.60">
    <property type="entry name" value="Homeodomain-like"/>
    <property type="match status" value="2"/>
</dbReference>
<dbReference type="InterPro" id="IPR009057">
    <property type="entry name" value="Homeodomain-like_sf"/>
</dbReference>
<dbReference type="InterPro" id="IPR018062">
    <property type="entry name" value="HTH_AraC-typ_CS"/>
</dbReference>
<dbReference type="InterPro" id="IPR020449">
    <property type="entry name" value="Tscrpt_reg_AraC-type_HTH"/>
</dbReference>
<evidence type="ECO:0000259" key="9">
    <source>
        <dbReference type="PROSITE" id="PS01124"/>
    </source>
</evidence>
<dbReference type="PROSITE" id="PS50110">
    <property type="entry name" value="RESPONSE_REGULATORY"/>
    <property type="match status" value="1"/>
</dbReference>
<evidence type="ECO:0000313" key="12">
    <source>
        <dbReference type="Proteomes" id="UP000249522"/>
    </source>
</evidence>
<keyword evidence="6 11" id="KW-0238">DNA-binding</keyword>